<dbReference type="Proteomes" id="UP000272400">
    <property type="component" value="Unassembled WGS sequence"/>
</dbReference>
<sequence>MYVIRLANGRLRVPYSELTENEEIVQAYREIGPEDEEYSSLMAEAVSEEELVRIKDRWRRDDAALRASFEAWKASSQED</sequence>
<proteinExistence type="predicted"/>
<dbReference type="EMBL" id="RJKE01000001">
    <property type="protein sequence ID" value="ROO90313.1"/>
    <property type="molecule type" value="Genomic_DNA"/>
</dbReference>
<gene>
    <name evidence="1" type="ORF">EDD29_8037</name>
</gene>
<keyword evidence="2" id="KW-1185">Reference proteome</keyword>
<reference evidence="1 2" key="1">
    <citation type="submission" date="2018-11" db="EMBL/GenBank/DDBJ databases">
        <title>Sequencing the genomes of 1000 actinobacteria strains.</title>
        <authorList>
            <person name="Klenk H.-P."/>
        </authorList>
    </citation>
    <scope>NUCLEOTIDE SEQUENCE [LARGE SCALE GENOMIC DNA]</scope>
    <source>
        <strain evidence="1 2">DSM 44254</strain>
    </source>
</reference>
<evidence type="ECO:0000313" key="1">
    <source>
        <dbReference type="EMBL" id="ROO90313.1"/>
    </source>
</evidence>
<name>A0A3N1D9V6_9ACTN</name>
<dbReference type="AlphaFoldDB" id="A0A3N1D9V6"/>
<evidence type="ECO:0000313" key="2">
    <source>
        <dbReference type="Proteomes" id="UP000272400"/>
    </source>
</evidence>
<dbReference type="OrthoDB" id="3540315at2"/>
<protein>
    <submittedName>
        <fullName evidence="1">Uncharacterized protein</fullName>
    </submittedName>
</protein>
<organism evidence="1 2">
    <name type="scientific">Actinocorallia herbida</name>
    <dbReference type="NCBI Taxonomy" id="58109"/>
    <lineage>
        <taxon>Bacteria</taxon>
        <taxon>Bacillati</taxon>
        <taxon>Actinomycetota</taxon>
        <taxon>Actinomycetes</taxon>
        <taxon>Streptosporangiales</taxon>
        <taxon>Thermomonosporaceae</taxon>
        <taxon>Actinocorallia</taxon>
    </lineage>
</organism>
<accession>A0A3N1D9V6</accession>
<comment type="caution">
    <text evidence="1">The sequence shown here is derived from an EMBL/GenBank/DDBJ whole genome shotgun (WGS) entry which is preliminary data.</text>
</comment>
<dbReference type="RefSeq" id="WP_123669290.1">
    <property type="nucleotide sequence ID" value="NZ_RJKE01000001.1"/>
</dbReference>